<keyword evidence="1" id="KW-0520">NAD</keyword>
<evidence type="ECO:0000256" key="1">
    <source>
        <dbReference type="ARBA" id="ARBA00023027"/>
    </source>
</evidence>
<feature type="non-terminal residue" evidence="3">
    <location>
        <position position="1"/>
    </location>
</feature>
<evidence type="ECO:0000313" key="4">
    <source>
        <dbReference type="Proteomes" id="UP000811246"/>
    </source>
</evidence>
<proteinExistence type="predicted"/>
<dbReference type="PANTHER" id="PTHR32009">
    <property type="entry name" value="TMV RESISTANCE PROTEIN N-LIKE"/>
    <property type="match status" value="1"/>
</dbReference>
<dbReference type="AlphaFoldDB" id="A0A922A436"/>
<feature type="domain" description="TIR" evidence="2">
    <location>
        <begin position="10"/>
        <end position="149"/>
    </location>
</feature>
<dbReference type="InterPro" id="IPR000157">
    <property type="entry name" value="TIR_dom"/>
</dbReference>
<sequence>SLISYSLPPWIYGVFLNFYGKDTCYNFTAHLNTALKGKSIFAFRDDKKLERGRYISPDLLKAIEESKYAIAVLSRNYAFSSWCLLELAKIVECMETTGLTVFPIFYHVSPSHVRDLTDSFAEAFAELEKDSKIVKEDVQTWKIALRKVSNISRWDLRYG</sequence>
<name>A0A922A436_CARIL</name>
<organism evidence="3 4">
    <name type="scientific">Carya illinoinensis</name>
    <name type="common">Pecan</name>
    <dbReference type="NCBI Taxonomy" id="32201"/>
    <lineage>
        <taxon>Eukaryota</taxon>
        <taxon>Viridiplantae</taxon>
        <taxon>Streptophyta</taxon>
        <taxon>Embryophyta</taxon>
        <taxon>Tracheophyta</taxon>
        <taxon>Spermatophyta</taxon>
        <taxon>Magnoliopsida</taxon>
        <taxon>eudicotyledons</taxon>
        <taxon>Gunneridae</taxon>
        <taxon>Pentapetalae</taxon>
        <taxon>rosids</taxon>
        <taxon>fabids</taxon>
        <taxon>Fagales</taxon>
        <taxon>Juglandaceae</taxon>
        <taxon>Carya</taxon>
    </lineage>
</organism>
<gene>
    <name evidence="3" type="ORF">I3842_Q045900</name>
</gene>
<reference evidence="3" key="1">
    <citation type="submission" date="2021-01" db="EMBL/GenBank/DDBJ databases">
        <authorList>
            <person name="Lovell J.T."/>
            <person name="Bentley N."/>
            <person name="Bhattarai G."/>
            <person name="Jenkins J.W."/>
            <person name="Sreedasyam A."/>
            <person name="Alarcon Y."/>
            <person name="Bock C."/>
            <person name="Boston L."/>
            <person name="Carlson J."/>
            <person name="Cervantes K."/>
            <person name="Clermont K."/>
            <person name="Krom N."/>
            <person name="Kubenka K."/>
            <person name="Mamidi S."/>
            <person name="Mattison C."/>
            <person name="Monteros M."/>
            <person name="Pisani C."/>
            <person name="Plott C."/>
            <person name="Rajasekar S."/>
            <person name="Rhein H.S."/>
            <person name="Rohla C."/>
            <person name="Song M."/>
            <person name="Hilaire R.S."/>
            <person name="Shu S."/>
            <person name="Wells L."/>
            <person name="Wang X."/>
            <person name="Webber J."/>
            <person name="Heerema R.J."/>
            <person name="Klein P."/>
            <person name="Conner P."/>
            <person name="Grauke L."/>
            <person name="Grimwood J."/>
            <person name="Schmutz J."/>
            <person name="Randall J.J."/>
        </authorList>
    </citation>
    <scope>NUCLEOTIDE SEQUENCE</scope>
    <source>
        <tissue evidence="3">Leaf</tissue>
    </source>
</reference>
<dbReference type="PANTHER" id="PTHR32009:SF153">
    <property type="entry name" value="TMV RESISTANCE PROTEIN N-LIKE"/>
    <property type="match status" value="1"/>
</dbReference>
<accession>A0A922A436</accession>
<dbReference type="Pfam" id="PF01582">
    <property type="entry name" value="TIR"/>
    <property type="match status" value="1"/>
</dbReference>
<dbReference type="EMBL" id="MU228881">
    <property type="protein sequence ID" value="KAG6620982.1"/>
    <property type="molecule type" value="Genomic_DNA"/>
</dbReference>
<dbReference type="GO" id="GO:0007165">
    <property type="term" value="P:signal transduction"/>
    <property type="evidence" value="ECO:0007669"/>
    <property type="project" value="InterPro"/>
</dbReference>
<evidence type="ECO:0000259" key="2">
    <source>
        <dbReference type="PROSITE" id="PS50104"/>
    </source>
</evidence>
<feature type="non-terminal residue" evidence="3">
    <location>
        <position position="159"/>
    </location>
</feature>
<dbReference type="FunFam" id="3.40.50.10140:FF:000007">
    <property type="entry name" value="Disease resistance protein (TIR-NBS-LRR class)"/>
    <property type="match status" value="1"/>
</dbReference>
<protein>
    <recommendedName>
        <fullName evidence="2">TIR domain-containing protein</fullName>
    </recommendedName>
</protein>
<dbReference type="SMART" id="SM00255">
    <property type="entry name" value="TIR"/>
    <property type="match status" value="1"/>
</dbReference>
<comment type="caution">
    <text evidence="3">The sequence shown here is derived from an EMBL/GenBank/DDBJ whole genome shotgun (WGS) entry which is preliminary data.</text>
</comment>
<dbReference type="Proteomes" id="UP000811246">
    <property type="component" value="Unassembled WGS sequence"/>
</dbReference>
<dbReference type="PROSITE" id="PS50104">
    <property type="entry name" value="TIR"/>
    <property type="match status" value="1"/>
</dbReference>
<evidence type="ECO:0000313" key="3">
    <source>
        <dbReference type="EMBL" id="KAG6620982.1"/>
    </source>
</evidence>